<reference evidence="2 3" key="1">
    <citation type="submission" date="2024-03" db="EMBL/GenBank/DDBJ databases">
        <title>Adaptation during the transition from Ophiocordyceps entomopathogen to insect associate is accompanied by gene loss and intensified selection.</title>
        <authorList>
            <person name="Ward C.M."/>
            <person name="Onetto C.A."/>
            <person name="Borneman A.R."/>
        </authorList>
    </citation>
    <scope>NUCLEOTIDE SEQUENCE [LARGE SCALE GENOMIC DNA]</scope>
    <source>
        <strain evidence="2">AWRI1</strain>
        <tissue evidence="2">Single Adult Female</tissue>
    </source>
</reference>
<gene>
    <name evidence="2" type="ORF">V9T40_006190</name>
</gene>
<dbReference type="GO" id="GO:0030331">
    <property type="term" value="F:nuclear estrogen receptor binding"/>
    <property type="evidence" value="ECO:0007669"/>
    <property type="project" value="TreeGrafter"/>
</dbReference>
<accession>A0AAN9TTH1</accession>
<evidence type="ECO:0000313" key="3">
    <source>
        <dbReference type="Proteomes" id="UP001367676"/>
    </source>
</evidence>
<dbReference type="Pfam" id="PF15364">
    <property type="entry name" value="PAXIP1_C"/>
    <property type="match status" value="1"/>
</dbReference>
<dbReference type="GO" id="GO:1902808">
    <property type="term" value="P:positive regulation of cell cycle G1/S phase transition"/>
    <property type="evidence" value="ECO:0007669"/>
    <property type="project" value="TreeGrafter"/>
</dbReference>
<dbReference type="EMBL" id="JBBCAQ010000003">
    <property type="protein sequence ID" value="KAK7605004.1"/>
    <property type="molecule type" value="Genomic_DNA"/>
</dbReference>
<organism evidence="2 3">
    <name type="scientific">Parthenolecanium corni</name>
    <dbReference type="NCBI Taxonomy" id="536013"/>
    <lineage>
        <taxon>Eukaryota</taxon>
        <taxon>Metazoa</taxon>
        <taxon>Ecdysozoa</taxon>
        <taxon>Arthropoda</taxon>
        <taxon>Hexapoda</taxon>
        <taxon>Insecta</taxon>
        <taxon>Pterygota</taxon>
        <taxon>Neoptera</taxon>
        <taxon>Paraneoptera</taxon>
        <taxon>Hemiptera</taxon>
        <taxon>Sternorrhyncha</taxon>
        <taxon>Coccoidea</taxon>
        <taxon>Coccidae</taxon>
        <taxon>Parthenolecanium</taxon>
    </lineage>
</organism>
<keyword evidence="3" id="KW-1185">Reference proteome</keyword>
<dbReference type="GO" id="GO:0044666">
    <property type="term" value="C:MLL3/4 complex"/>
    <property type="evidence" value="ECO:0007669"/>
    <property type="project" value="TreeGrafter"/>
</dbReference>
<dbReference type="GO" id="GO:0033148">
    <property type="term" value="P:positive regulation of intracellular estrogen receptor signaling pathway"/>
    <property type="evidence" value="ECO:0007669"/>
    <property type="project" value="TreeGrafter"/>
</dbReference>
<evidence type="ECO:0008006" key="4">
    <source>
        <dbReference type="Google" id="ProtNLM"/>
    </source>
</evidence>
<name>A0AAN9TTH1_9HEMI</name>
<dbReference type="InterPro" id="IPR028213">
    <property type="entry name" value="PA1"/>
</dbReference>
<proteinExistence type="predicted"/>
<comment type="caution">
    <text evidence="2">The sequence shown here is derived from an EMBL/GenBank/DDBJ whole genome shotgun (WGS) entry which is preliminary data.</text>
</comment>
<evidence type="ECO:0000256" key="1">
    <source>
        <dbReference type="SAM" id="MobiDB-lite"/>
    </source>
</evidence>
<dbReference type="AlphaFoldDB" id="A0AAN9TTH1"/>
<evidence type="ECO:0000313" key="2">
    <source>
        <dbReference type="EMBL" id="KAK7605004.1"/>
    </source>
</evidence>
<dbReference type="PANTHER" id="PTHR28467">
    <property type="entry name" value="PAXIP1-ASSOCIATED GLUTAMATE-RICH PROTEIN 1"/>
    <property type="match status" value="1"/>
</dbReference>
<dbReference type="Proteomes" id="UP001367676">
    <property type="component" value="Unassembled WGS sequence"/>
</dbReference>
<sequence>METSCSDEIYVDCSDDEKYDMKLKDDKWLPPPEDVFRLYTQLAEKGSLELEWQCPGRRPPTPTEVSHSKPSSDENMDEEPLDKSDFDFQDEMSHLNLAVRPTGDCTPKGSAKKKTTTFNAVLLNFNRHRKQNMISDDNGNQ</sequence>
<protein>
    <recommendedName>
        <fullName evidence="4">PAXIP1-associated glutamate-rich protein 1</fullName>
    </recommendedName>
</protein>
<feature type="region of interest" description="Disordered" evidence="1">
    <location>
        <begin position="50"/>
        <end position="84"/>
    </location>
</feature>
<dbReference type="PANTHER" id="PTHR28467:SF1">
    <property type="entry name" value="PAXIP1-ASSOCIATED GLUTAMATE-RICH PROTEIN 1"/>
    <property type="match status" value="1"/>
</dbReference>